<protein>
    <recommendedName>
        <fullName evidence="6">non-specific serine/threonine protein kinase</fullName>
        <ecNumber evidence="6">2.7.11.1</ecNumber>
    </recommendedName>
</protein>
<comment type="similarity">
    <text evidence="5">Belongs to the RLP family.</text>
</comment>
<dbReference type="SMART" id="SM00369">
    <property type="entry name" value="LRR_TYP"/>
    <property type="match status" value="6"/>
</dbReference>
<evidence type="ECO:0000256" key="30">
    <source>
        <dbReference type="ARBA" id="ARBA00023242"/>
    </source>
</evidence>
<evidence type="ECO:0000256" key="31">
    <source>
        <dbReference type="ARBA" id="ARBA00047899"/>
    </source>
</evidence>
<name>A0AAP0N300_9ROSI</name>
<feature type="region of interest" description="Disordered" evidence="34">
    <location>
        <begin position="819"/>
        <end position="839"/>
    </location>
</feature>
<evidence type="ECO:0000256" key="22">
    <source>
        <dbReference type="ARBA" id="ARBA00022845"/>
    </source>
</evidence>
<evidence type="ECO:0000256" key="11">
    <source>
        <dbReference type="ARBA" id="ARBA00022553"/>
    </source>
</evidence>
<feature type="binding site" evidence="33">
    <location>
        <position position="365"/>
    </location>
    <ligand>
        <name>ATP</name>
        <dbReference type="ChEBI" id="CHEBI:30616"/>
    </ligand>
</feature>
<evidence type="ECO:0000256" key="25">
    <source>
        <dbReference type="ARBA" id="ARBA00023136"/>
    </source>
</evidence>
<dbReference type="GO" id="GO:0003729">
    <property type="term" value="F:mRNA binding"/>
    <property type="evidence" value="ECO:0007669"/>
    <property type="project" value="InterPro"/>
</dbReference>
<dbReference type="InterPro" id="IPR051809">
    <property type="entry name" value="Plant_receptor-like_S/T_kinase"/>
</dbReference>
<sequence>MSNCNVSGGIPEEITNLTNLTTIYLGGNKLNGSIPITLSKLQKLQGLGLEDNKLEGSIPDSICHLTELYDLKLGGNKLFGSIPACFNNLDSLRILSLGSNELTSIPLTFWNLKDILYLNFSSNFFTDPLPLEIGNLKVLIGIDFSMNNFSGVIPTEIGGLKDLEYLFLGYNRLQGSIPDSFGNLISLKFLNLSNNNLSGAIPASLEKLSYLEDLNLSFNKLEGEIPRGGSFGNFSAESFEGNELLCDSPNLQVPPCKTSIHHTSWKISLLLGIVLPLSTTFMIVVILLILRYRQRGKQPSNDANMPLVATWRTFSYLELCRATDGFSENNLIGKGGFGSVYKARLGDGMEVAVKVFNLQCRRAFKSFDVECEMMKSIRHRNLIKVISSCSNEEFKGLVLEYMPQGSLEKHLYSSNCILDIFQRLNIMINIASALEYLHFGCSTPVIHCDLKPSNVLLDDNMVAYLSDFGIAKLLIGEDQSMTQTQTLATIGYMAPEYGREGRVSTNGDVYSFGIMLMETFTGKKPTDEIFNGEMTLKHWVNDWLPISTMEVVDANLLSQEDVHFVAKEQCVSFVFNLAMACTVESHEQRINAKEIFCPYLRRTHCGRRLWESKDDRKWGHDKFEEMNLQERHYNEGRRASRGRYRGRGKNRGSDQAYPRGNRSKAFNNNNNNQSQAPKSVRGRGPRKYEPARKNSNHAPPPRNKQLGKPLEKTSHTNSGRAFTPTSNSESDTASNRKQVFASSLSSASPPFYPSGSSNKDINLTHKKDVQSGSTSRNLRNSSIDESLSVQHANTMQRGKNIADVCTDRLYINDSSSSSVIKPLDNLQIPPSQSRPQGRGVDVPQQIAYQPAPPHNQANRASLTQQLAVRRSPGQNRIQTSVQSATQWLGQHSASSSQASSPPKSASALNSNNSGEVESPSESSNLKSALAGKGKGSQGRGSFLYGGAPVIGAAGNMSVGHGDQNFPAFLPVMQFGGQHPGGMGVPAVGMAFPGYVAQPQLGMGNSEMTWLPVLAGAAGALGATYCPPYLAVDNAYNVRPAAQTSAMASSSKENNTNKPEGKPSQRPESGSEEYLQQQNKPQPRRQAVFQALCDLQLLFWSALGRCWFQDNLGNHCWLLSFNSSS</sequence>
<keyword evidence="38" id="KW-1185">Reference proteome</keyword>
<dbReference type="Pfam" id="PF07714">
    <property type="entry name" value="PK_Tyr_Ser-Thr"/>
    <property type="match status" value="1"/>
</dbReference>
<dbReference type="Pfam" id="PF09405">
    <property type="entry name" value="Btz"/>
    <property type="match status" value="1"/>
</dbReference>
<evidence type="ECO:0000256" key="24">
    <source>
        <dbReference type="ARBA" id="ARBA00022989"/>
    </source>
</evidence>
<evidence type="ECO:0000256" key="23">
    <source>
        <dbReference type="ARBA" id="ARBA00022884"/>
    </source>
</evidence>
<dbReference type="PROSITE" id="PS50011">
    <property type="entry name" value="PROTEIN_KINASE_DOM"/>
    <property type="match status" value="1"/>
</dbReference>
<dbReference type="InterPro" id="IPR011009">
    <property type="entry name" value="Kinase-like_dom_sf"/>
</dbReference>
<dbReference type="Pfam" id="PF13855">
    <property type="entry name" value="LRR_8"/>
    <property type="match status" value="1"/>
</dbReference>
<keyword evidence="16" id="KW-0732">Signal</keyword>
<keyword evidence="14" id="KW-0808">Transferase</keyword>
<evidence type="ECO:0000256" key="4">
    <source>
        <dbReference type="ARBA" id="ARBA00009548"/>
    </source>
</evidence>
<dbReference type="InterPro" id="IPR018545">
    <property type="entry name" value="Btz_dom"/>
</dbReference>
<dbReference type="InterPro" id="IPR001611">
    <property type="entry name" value="Leu-rich_rpt"/>
</dbReference>
<comment type="subcellular location">
    <subcellularLocation>
        <location evidence="2">Cell membrane</location>
        <topology evidence="2">Single-pass membrane protein</topology>
    </subcellularLocation>
    <subcellularLocation>
        <location evidence="3">Cytoplasm</location>
    </subcellularLocation>
    <subcellularLocation>
        <location evidence="1">Nucleus</location>
    </subcellularLocation>
</comment>
<evidence type="ECO:0000256" key="20">
    <source>
        <dbReference type="ARBA" id="ARBA00022816"/>
    </source>
</evidence>
<evidence type="ECO:0000256" key="10">
    <source>
        <dbReference type="ARBA" id="ARBA00022527"/>
    </source>
</evidence>
<dbReference type="AlphaFoldDB" id="A0AAP0N300"/>
<keyword evidence="23" id="KW-0694">RNA-binding</keyword>
<dbReference type="GO" id="GO:0008380">
    <property type="term" value="P:RNA splicing"/>
    <property type="evidence" value="ECO:0007669"/>
    <property type="project" value="UniProtKB-KW"/>
</dbReference>
<dbReference type="FunFam" id="3.80.10.10:FF:000299">
    <property type="entry name" value="Piriformospora indica-insensitive protein 2"/>
    <property type="match status" value="1"/>
</dbReference>
<feature type="compositionally biased region" description="Basic residues" evidence="34">
    <location>
        <begin position="639"/>
        <end position="650"/>
    </location>
</feature>
<keyword evidence="11" id="KW-0597">Phosphoprotein</keyword>
<evidence type="ECO:0000256" key="1">
    <source>
        <dbReference type="ARBA" id="ARBA00004123"/>
    </source>
</evidence>
<keyword evidence="20" id="KW-0509">mRNA transport</keyword>
<dbReference type="InterPro" id="IPR055414">
    <property type="entry name" value="LRR_R13L4/SHOC2-like"/>
</dbReference>
<dbReference type="InterPro" id="IPR032675">
    <property type="entry name" value="LRR_dom_sf"/>
</dbReference>
<dbReference type="PROSITE" id="PS00108">
    <property type="entry name" value="PROTEIN_KINASE_ST"/>
    <property type="match status" value="1"/>
</dbReference>
<dbReference type="SMART" id="SM00220">
    <property type="entry name" value="S_TKc"/>
    <property type="match status" value="1"/>
</dbReference>
<dbReference type="EMBL" id="JBCGBO010000001">
    <property type="protein sequence ID" value="KAK9229205.1"/>
    <property type="molecule type" value="Genomic_DNA"/>
</dbReference>
<dbReference type="PANTHER" id="PTHR27008">
    <property type="entry name" value="OS04G0122200 PROTEIN"/>
    <property type="match status" value="1"/>
</dbReference>
<dbReference type="PROSITE" id="PS00107">
    <property type="entry name" value="PROTEIN_KINASE_ATP"/>
    <property type="match status" value="1"/>
</dbReference>
<dbReference type="Proteomes" id="UP001428341">
    <property type="component" value="Unassembled WGS sequence"/>
</dbReference>
<dbReference type="FunFam" id="1.10.510.10:FF:000358">
    <property type="entry name" value="Putative leucine-rich repeat receptor-like serine/threonine-protein kinase"/>
    <property type="match status" value="1"/>
</dbReference>
<dbReference type="EC" id="2.7.11.1" evidence="6"/>
<dbReference type="GO" id="GO:0051028">
    <property type="term" value="P:mRNA transport"/>
    <property type="evidence" value="ECO:0007669"/>
    <property type="project" value="UniProtKB-KW"/>
</dbReference>
<keyword evidence="12" id="KW-0433">Leucine-rich repeat</keyword>
<keyword evidence="10" id="KW-0723">Serine/threonine-protein kinase</keyword>
<keyword evidence="7" id="KW-0813">Transport</keyword>
<dbReference type="InterPro" id="IPR000719">
    <property type="entry name" value="Prot_kinase_dom"/>
</dbReference>
<evidence type="ECO:0000256" key="12">
    <source>
        <dbReference type="ARBA" id="ARBA00022614"/>
    </source>
</evidence>
<feature type="compositionally biased region" description="Low complexity" evidence="34">
    <location>
        <begin position="892"/>
        <end position="913"/>
    </location>
</feature>
<comment type="caution">
    <text evidence="37">The sequence shown here is derived from an EMBL/GenBank/DDBJ whole genome shotgun (WGS) entry which is preliminary data.</text>
</comment>
<evidence type="ECO:0000256" key="18">
    <source>
        <dbReference type="ARBA" id="ARBA00022741"/>
    </source>
</evidence>
<dbReference type="Gene3D" id="1.10.510.10">
    <property type="entry name" value="Transferase(Phosphotransferase) domain 1"/>
    <property type="match status" value="1"/>
</dbReference>
<keyword evidence="9" id="KW-0963">Cytoplasm</keyword>
<evidence type="ECO:0000256" key="28">
    <source>
        <dbReference type="ARBA" id="ARBA00023180"/>
    </source>
</evidence>
<keyword evidence="30" id="KW-0539">Nucleus</keyword>
<dbReference type="GO" id="GO:0006417">
    <property type="term" value="P:regulation of translation"/>
    <property type="evidence" value="ECO:0007669"/>
    <property type="project" value="UniProtKB-KW"/>
</dbReference>
<evidence type="ECO:0000256" key="26">
    <source>
        <dbReference type="ARBA" id="ARBA00023161"/>
    </source>
</evidence>
<feature type="compositionally biased region" description="Polar residues" evidence="34">
    <location>
        <begin position="715"/>
        <end position="737"/>
    </location>
</feature>
<keyword evidence="21 33" id="KW-0067">ATP-binding</keyword>
<organism evidence="37 38">
    <name type="scientific">Citrus x changshan-huyou</name>
    <dbReference type="NCBI Taxonomy" id="2935761"/>
    <lineage>
        <taxon>Eukaryota</taxon>
        <taxon>Viridiplantae</taxon>
        <taxon>Streptophyta</taxon>
        <taxon>Embryophyta</taxon>
        <taxon>Tracheophyta</taxon>
        <taxon>Spermatophyta</taxon>
        <taxon>Magnoliopsida</taxon>
        <taxon>eudicotyledons</taxon>
        <taxon>Gunneridae</taxon>
        <taxon>Pentapetalae</taxon>
        <taxon>rosids</taxon>
        <taxon>malvids</taxon>
        <taxon>Sapindales</taxon>
        <taxon>Rutaceae</taxon>
        <taxon>Aurantioideae</taxon>
        <taxon>Citrus</taxon>
    </lineage>
</organism>
<keyword evidence="8" id="KW-1003">Cell membrane</keyword>
<reference evidence="37 38" key="1">
    <citation type="submission" date="2024-05" db="EMBL/GenBank/DDBJ databases">
        <title>Haplotype-resolved chromosome-level genome assembly of Huyou (Citrus changshanensis).</title>
        <authorList>
            <person name="Miao C."/>
            <person name="Chen W."/>
            <person name="Wu Y."/>
            <person name="Wang L."/>
            <person name="Zhao S."/>
            <person name="Grierson D."/>
            <person name="Xu C."/>
            <person name="Chen K."/>
        </authorList>
    </citation>
    <scope>NUCLEOTIDE SEQUENCE [LARGE SCALE GENOMIC DNA]</scope>
    <source>
        <strain evidence="37">01-14</strain>
        <tissue evidence="37">Leaf</tissue>
    </source>
</reference>
<feature type="domain" description="Protein kinase" evidence="36">
    <location>
        <begin position="326"/>
        <end position="600"/>
    </location>
</feature>
<evidence type="ECO:0000256" key="16">
    <source>
        <dbReference type="ARBA" id="ARBA00022729"/>
    </source>
</evidence>
<evidence type="ECO:0000259" key="36">
    <source>
        <dbReference type="PROSITE" id="PS50011"/>
    </source>
</evidence>
<evidence type="ECO:0000256" key="13">
    <source>
        <dbReference type="ARBA" id="ARBA00022664"/>
    </source>
</evidence>
<feature type="compositionally biased region" description="Polar residues" evidence="34">
    <location>
        <begin position="868"/>
        <end position="891"/>
    </location>
</feature>
<dbReference type="SUPFAM" id="SSF56112">
    <property type="entry name" value="Protein kinase-like (PK-like)"/>
    <property type="match status" value="1"/>
</dbReference>
<dbReference type="GO" id="GO:0000184">
    <property type="term" value="P:nuclear-transcribed mRNA catabolic process, nonsense-mediated decay"/>
    <property type="evidence" value="ECO:0007669"/>
    <property type="project" value="UniProtKB-KW"/>
</dbReference>
<evidence type="ECO:0000256" key="3">
    <source>
        <dbReference type="ARBA" id="ARBA00004496"/>
    </source>
</evidence>
<dbReference type="Gene3D" id="3.80.10.10">
    <property type="entry name" value="Ribonuclease Inhibitor"/>
    <property type="match status" value="1"/>
</dbReference>
<dbReference type="GO" id="GO:0035145">
    <property type="term" value="C:exon-exon junction complex"/>
    <property type="evidence" value="ECO:0007669"/>
    <property type="project" value="InterPro"/>
</dbReference>
<dbReference type="GO" id="GO:0005524">
    <property type="term" value="F:ATP binding"/>
    <property type="evidence" value="ECO:0007669"/>
    <property type="project" value="UniProtKB-UniRule"/>
</dbReference>
<dbReference type="InterPro" id="IPR003591">
    <property type="entry name" value="Leu-rich_rpt_typical-subtyp"/>
</dbReference>
<keyword evidence="18 33" id="KW-0547">Nucleotide-binding</keyword>
<dbReference type="Pfam" id="PF23598">
    <property type="entry name" value="LRR_14"/>
    <property type="match status" value="1"/>
</dbReference>
<evidence type="ECO:0000256" key="33">
    <source>
        <dbReference type="PROSITE-ProRule" id="PRU10141"/>
    </source>
</evidence>
<evidence type="ECO:0000256" key="19">
    <source>
        <dbReference type="ARBA" id="ARBA00022777"/>
    </source>
</evidence>
<dbReference type="GO" id="GO:0004674">
    <property type="term" value="F:protein serine/threonine kinase activity"/>
    <property type="evidence" value="ECO:0007669"/>
    <property type="project" value="UniProtKB-KW"/>
</dbReference>
<feature type="compositionally biased region" description="Polar residues" evidence="34">
    <location>
        <begin position="1042"/>
        <end position="1057"/>
    </location>
</feature>
<keyword evidence="26" id="KW-0866">Nonsense-mediated mRNA decay</keyword>
<keyword evidence="15 35" id="KW-0812">Transmembrane</keyword>
<evidence type="ECO:0000256" key="15">
    <source>
        <dbReference type="ARBA" id="ARBA00022692"/>
    </source>
</evidence>
<feature type="compositionally biased region" description="Low complexity" evidence="34">
    <location>
        <begin position="740"/>
        <end position="749"/>
    </location>
</feature>
<evidence type="ECO:0000256" key="9">
    <source>
        <dbReference type="ARBA" id="ARBA00022490"/>
    </source>
</evidence>
<comment type="catalytic activity">
    <reaction evidence="32">
        <text>L-seryl-[protein] + ATP = O-phospho-L-seryl-[protein] + ADP + H(+)</text>
        <dbReference type="Rhea" id="RHEA:17989"/>
        <dbReference type="Rhea" id="RHEA-COMP:9863"/>
        <dbReference type="Rhea" id="RHEA-COMP:11604"/>
        <dbReference type="ChEBI" id="CHEBI:15378"/>
        <dbReference type="ChEBI" id="CHEBI:29999"/>
        <dbReference type="ChEBI" id="CHEBI:30616"/>
        <dbReference type="ChEBI" id="CHEBI:83421"/>
        <dbReference type="ChEBI" id="CHEBI:456216"/>
        <dbReference type="EC" id="2.7.11.1"/>
    </reaction>
</comment>
<evidence type="ECO:0000256" key="17">
    <source>
        <dbReference type="ARBA" id="ARBA00022737"/>
    </source>
</evidence>
<keyword evidence="24 35" id="KW-1133">Transmembrane helix</keyword>
<dbReference type="InterPro" id="IPR001245">
    <property type="entry name" value="Ser-Thr/Tyr_kinase_cat_dom"/>
</dbReference>
<feature type="compositionally biased region" description="Polar residues" evidence="34">
    <location>
        <begin position="770"/>
        <end position="791"/>
    </location>
</feature>
<comment type="catalytic activity">
    <reaction evidence="31">
        <text>L-threonyl-[protein] + ATP = O-phospho-L-threonyl-[protein] + ADP + H(+)</text>
        <dbReference type="Rhea" id="RHEA:46608"/>
        <dbReference type="Rhea" id="RHEA-COMP:11060"/>
        <dbReference type="Rhea" id="RHEA-COMP:11605"/>
        <dbReference type="ChEBI" id="CHEBI:15378"/>
        <dbReference type="ChEBI" id="CHEBI:30013"/>
        <dbReference type="ChEBI" id="CHEBI:30616"/>
        <dbReference type="ChEBI" id="CHEBI:61977"/>
        <dbReference type="ChEBI" id="CHEBI:456216"/>
        <dbReference type="EC" id="2.7.11.1"/>
    </reaction>
</comment>
<evidence type="ECO:0000313" key="38">
    <source>
        <dbReference type="Proteomes" id="UP001428341"/>
    </source>
</evidence>
<evidence type="ECO:0000256" key="5">
    <source>
        <dbReference type="ARBA" id="ARBA00009592"/>
    </source>
</evidence>
<dbReference type="SUPFAM" id="SSF52058">
    <property type="entry name" value="L domain-like"/>
    <property type="match status" value="1"/>
</dbReference>
<evidence type="ECO:0000313" key="37">
    <source>
        <dbReference type="EMBL" id="KAK9229205.1"/>
    </source>
</evidence>
<dbReference type="PROSITE" id="PS51450">
    <property type="entry name" value="LRR"/>
    <property type="match status" value="2"/>
</dbReference>
<keyword evidence="17" id="KW-0677">Repeat</keyword>
<evidence type="ECO:0000256" key="7">
    <source>
        <dbReference type="ARBA" id="ARBA00022448"/>
    </source>
</evidence>
<keyword evidence="29" id="KW-0508">mRNA splicing</keyword>
<dbReference type="GO" id="GO:0005737">
    <property type="term" value="C:cytoplasm"/>
    <property type="evidence" value="ECO:0007669"/>
    <property type="project" value="UniProtKB-SubCell"/>
</dbReference>
<keyword evidence="19" id="KW-0418">Kinase</keyword>
<dbReference type="PANTHER" id="PTHR27008:SF398">
    <property type="entry name" value="PROTEIN KINASE DOMAIN-CONTAINING PROTEIN"/>
    <property type="match status" value="1"/>
</dbReference>
<dbReference type="GO" id="GO:0006397">
    <property type="term" value="P:mRNA processing"/>
    <property type="evidence" value="ECO:0007669"/>
    <property type="project" value="UniProtKB-KW"/>
</dbReference>
<comment type="similarity">
    <text evidence="4">Belongs to the CASC3 family.</text>
</comment>
<evidence type="ECO:0000256" key="35">
    <source>
        <dbReference type="SAM" id="Phobius"/>
    </source>
</evidence>
<dbReference type="GO" id="GO:0005886">
    <property type="term" value="C:plasma membrane"/>
    <property type="evidence" value="ECO:0007669"/>
    <property type="project" value="UniProtKB-SubCell"/>
</dbReference>
<dbReference type="Gene3D" id="3.30.200.20">
    <property type="entry name" value="Phosphorylase Kinase, domain 1"/>
    <property type="match status" value="1"/>
</dbReference>
<feature type="region of interest" description="Disordered" evidence="34">
    <location>
        <begin position="634"/>
        <end position="791"/>
    </location>
</feature>
<keyword evidence="13" id="KW-0507">mRNA processing</keyword>
<accession>A0AAP0N300</accession>
<evidence type="ECO:0000256" key="32">
    <source>
        <dbReference type="ARBA" id="ARBA00048679"/>
    </source>
</evidence>
<dbReference type="InterPro" id="IPR008271">
    <property type="entry name" value="Ser/Thr_kinase_AS"/>
</dbReference>
<feature type="region of interest" description="Disordered" evidence="34">
    <location>
        <begin position="1042"/>
        <end position="1080"/>
    </location>
</feature>
<dbReference type="FunFam" id="3.30.200.20:FF:000661">
    <property type="entry name" value="Serine-threonine protein kinase plant-type"/>
    <property type="match status" value="1"/>
</dbReference>
<evidence type="ECO:0000256" key="27">
    <source>
        <dbReference type="ARBA" id="ARBA00023170"/>
    </source>
</evidence>
<keyword evidence="27" id="KW-0675">Receptor</keyword>
<feature type="region of interest" description="Disordered" evidence="34">
    <location>
        <begin position="868"/>
        <end position="937"/>
    </location>
</feature>
<proteinExistence type="inferred from homology"/>
<dbReference type="InterPro" id="IPR017441">
    <property type="entry name" value="Protein_kinase_ATP_BS"/>
</dbReference>
<evidence type="ECO:0000256" key="21">
    <source>
        <dbReference type="ARBA" id="ARBA00022840"/>
    </source>
</evidence>
<feature type="transmembrane region" description="Helical" evidence="35">
    <location>
        <begin position="267"/>
        <end position="290"/>
    </location>
</feature>
<keyword evidence="22" id="KW-0810">Translation regulation</keyword>
<evidence type="ECO:0000256" key="6">
    <source>
        <dbReference type="ARBA" id="ARBA00012513"/>
    </source>
</evidence>
<evidence type="ECO:0000256" key="8">
    <source>
        <dbReference type="ARBA" id="ARBA00022475"/>
    </source>
</evidence>
<keyword evidence="25 35" id="KW-0472">Membrane</keyword>
<evidence type="ECO:0000256" key="34">
    <source>
        <dbReference type="SAM" id="MobiDB-lite"/>
    </source>
</evidence>
<gene>
    <name evidence="37" type="ORF">WN944_022164</name>
</gene>
<keyword evidence="28" id="KW-0325">Glycoprotein</keyword>
<evidence type="ECO:0000256" key="14">
    <source>
        <dbReference type="ARBA" id="ARBA00022679"/>
    </source>
</evidence>
<dbReference type="FunFam" id="3.80.10.10:FF:000111">
    <property type="entry name" value="LRR receptor-like serine/threonine-protein kinase ERECTA"/>
    <property type="match status" value="1"/>
</dbReference>
<evidence type="ECO:0000256" key="2">
    <source>
        <dbReference type="ARBA" id="ARBA00004162"/>
    </source>
</evidence>
<evidence type="ECO:0000256" key="29">
    <source>
        <dbReference type="ARBA" id="ARBA00023187"/>
    </source>
</evidence>